<dbReference type="CDD" id="cd01166">
    <property type="entry name" value="KdgK"/>
    <property type="match status" value="1"/>
</dbReference>
<dbReference type="GO" id="GO:0016301">
    <property type="term" value="F:kinase activity"/>
    <property type="evidence" value="ECO:0007669"/>
    <property type="project" value="UniProtKB-KW"/>
</dbReference>
<proteinExistence type="inferred from homology"/>
<dbReference type="PANTHER" id="PTHR43085">
    <property type="entry name" value="HEXOKINASE FAMILY MEMBER"/>
    <property type="match status" value="1"/>
</dbReference>
<reference evidence="7 8" key="1">
    <citation type="journal article" date="2015" name="Genome Announc.">
        <title>Expanding the biotechnology potential of lactobacilli through comparative genomics of 213 strains and associated genera.</title>
        <authorList>
            <person name="Sun Z."/>
            <person name="Harris H.M."/>
            <person name="McCann A."/>
            <person name="Guo C."/>
            <person name="Argimon S."/>
            <person name="Zhang W."/>
            <person name="Yang X."/>
            <person name="Jeffery I.B."/>
            <person name="Cooney J.C."/>
            <person name="Kagawa T.F."/>
            <person name="Liu W."/>
            <person name="Song Y."/>
            <person name="Salvetti E."/>
            <person name="Wrobel A."/>
            <person name="Rasinkangas P."/>
            <person name="Parkhill J."/>
            <person name="Rea M.C."/>
            <person name="O'Sullivan O."/>
            <person name="Ritari J."/>
            <person name="Douillard F.P."/>
            <person name="Paul Ross R."/>
            <person name="Yang R."/>
            <person name="Briner A.E."/>
            <person name="Felis G.E."/>
            <person name="de Vos W.M."/>
            <person name="Barrangou R."/>
            <person name="Klaenhammer T.R."/>
            <person name="Caufield P.W."/>
            <person name="Cui Y."/>
            <person name="Zhang H."/>
            <person name="O'Toole P.W."/>
        </authorList>
    </citation>
    <scope>NUCLEOTIDE SEQUENCE [LARGE SCALE GENOMIC DNA]</scope>
    <source>
        <strain evidence="7 8">DSM 20178</strain>
    </source>
</reference>
<organism evidence="7 8">
    <name type="scientific">Lacticaseibacillus zeae DSM 20178 = KCTC 3804</name>
    <dbReference type="NCBI Taxonomy" id="1423816"/>
    <lineage>
        <taxon>Bacteria</taxon>
        <taxon>Bacillati</taxon>
        <taxon>Bacillota</taxon>
        <taxon>Bacilli</taxon>
        <taxon>Lactobacillales</taxon>
        <taxon>Lactobacillaceae</taxon>
        <taxon>Lacticaseibacillus</taxon>
    </lineage>
</organism>
<dbReference type="InterPro" id="IPR011611">
    <property type="entry name" value="PfkB_dom"/>
</dbReference>
<evidence type="ECO:0000256" key="5">
    <source>
        <dbReference type="ARBA" id="ARBA00022840"/>
    </source>
</evidence>
<gene>
    <name evidence="7" type="ORF">FD51_GL001305</name>
</gene>
<sequence length="325" mass="35720">MSEFLTIGEPIALFASQDTDQTLKDALNFRKYLAGAEVNVAVGVSRLGHSAQYITRLGEDPFGDFIKDQLRENHVQTDYIDSTPDYWTAFQLKNKVSTGDPDIFYFRRGSAAAHFDAKTLDRIDFSEVKFAHLSGIFPAISEQALAAFRHLIDLLHEHNIRTTFDPNLRPQLWSSPQKMAATLNELAKEAEIILPGDNEGELLVGSRDPETIADFYLNQSERTQTVVVKVGPKGAYVKNKGEAGYWVKGFKVAQVVDTVGAGDGFALGLITALMEGKSQRDAVVRANAIGAFAVQAPGDNDGYPTPDQLQAFLDKNLAVMGDDFE</sequence>
<name>A0A0R1EUT9_LACZE</name>
<keyword evidence="4 7" id="KW-0418">Kinase</keyword>
<dbReference type="Gene3D" id="3.40.1190.20">
    <property type="match status" value="1"/>
</dbReference>
<protein>
    <submittedName>
        <fullName evidence="7">2-dehydro-3-deoxygluconokinase</fullName>
    </submittedName>
</protein>
<accession>A0A0R1EUT9</accession>
<evidence type="ECO:0000313" key="7">
    <source>
        <dbReference type="EMBL" id="KRK13113.1"/>
    </source>
</evidence>
<keyword evidence="2" id="KW-0808">Transferase</keyword>
<dbReference type="eggNOG" id="COG0524">
    <property type="taxonomic scope" value="Bacteria"/>
</dbReference>
<dbReference type="InterPro" id="IPR029056">
    <property type="entry name" value="Ribokinase-like"/>
</dbReference>
<dbReference type="SUPFAM" id="SSF53613">
    <property type="entry name" value="Ribokinase-like"/>
    <property type="match status" value="1"/>
</dbReference>
<feature type="domain" description="Carbohydrate kinase PfkB" evidence="6">
    <location>
        <begin position="18"/>
        <end position="305"/>
    </location>
</feature>
<dbReference type="InterPro" id="IPR050306">
    <property type="entry name" value="PfkB_Carbo_kinase"/>
</dbReference>
<evidence type="ECO:0000259" key="6">
    <source>
        <dbReference type="Pfam" id="PF00294"/>
    </source>
</evidence>
<dbReference type="GO" id="GO:0005524">
    <property type="term" value="F:ATP binding"/>
    <property type="evidence" value="ECO:0007669"/>
    <property type="project" value="UniProtKB-KW"/>
</dbReference>
<dbReference type="PANTHER" id="PTHR43085:SF1">
    <property type="entry name" value="PSEUDOURIDINE KINASE-RELATED"/>
    <property type="match status" value="1"/>
</dbReference>
<dbReference type="Pfam" id="PF00294">
    <property type="entry name" value="PfkB"/>
    <property type="match status" value="1"/>
</dbReference>
<evidence type="ECO:0000256" key="3">
    <source>
        <dbReference type="ARBA" id="ARBA00022741"/>
    </source>
</evidence>
<dbReference type="RefSeq" id="WP_010490549.1">
    <property type="nucleotide sequence ID" value="NZ_AZCT01000002.1"/>
</dbReference>
<comment type="similarity">
    <text evidence="1">Belongs to the carbohydrate kinase PfkB family.</text>
</comment>
<evidence type="ECO:0000256" key="1">
    <source>
        <dbReference type="ARBA" id="ARBA00010688"/>
    </source>
</evidence>
<dbReference type="Proteomes" id="UP000051984">
    <property type="component" value="Unassembled WGS sequence"/>
</dbReference>
<dbReference type="EMBL" id="AZCT01000002">
    <property type="protein sequence ID" value="KRK13113.1"/>
    <property type="molecule type" value="Genomic_DNA"/>
</dbReference>
<dbReference type="AlphaFoldDB" id="A0A0R1EUT9"/>
<dbReference type="PATRIC" id="fig|1423816.3.peg.1365"/>
<evidence type="ECO:0000256" key="2">
    <source>
        <dbReference type="ARBA" id="ARBA00022679"/>
    </source>
</evidence>
<comment type="caution">
    <text evidence="7">The sequence shown here is derived from an EMBL/GenBank/DDBJ whole genome shotgun (WGS) entry which is preliminary data.</text>
</comment>
<evidence type="ECO:0000256" key="4">
    <source>
        <dbReference type="ARBA" id="ARBA00022777"/>
    </source>
</evidence>
<keyword evidence="3" id="KW-0547">Nucleotide-binding</keyword>
<evidence type="ECO:0000313" key="8">
    <source>
        <dbReference type="Proteomes" id="UP000051984"/>
    </source>
</evidence>
<keyword evidence="5" id="KW-0067">ATP-binding</keyword>